<evidence type="ECO:0000256" key="2">
    <source>
        <dbReference type="ARBA" id="ARBA00022676"/>
    </source>
</evidence>
<sequence>MCKKMMHYKRYQHWNRKGDVFVVCVDEETTPLGLVCGNSSYNHKRTKPKLFYLLFLCLISFSFFLAPQLFTSHHNFSLLCKLLSIFLSFCFLGFQFFLILFCFCMCADSFSSEEGGLISESDFNACSSVSNGSICCERSSIRSDVCVMKGDVRTDSASSRITLYRNNGHENGEVLRHEKIRPYTRKWEKNVMDTIDELDLVVKGEHSRVHQKCDVKHDVPAVFFSTGGYTGNLYHEFNDGLLPLYITSQQFNKKVVFVILEYHAWWIMKYENVLSHLTEYPIIDFSGDKRTHCFPEAIVGLRIHDELTVNSSLMGNDKTIRDFRDLLDRAYWPRIRSLIQDEEREARMNMEKHISLPSSETKMEEKQDMKKPKVVIIARNDSRAIVNEDSLVKLLEDVGFHVEVLRPQRTTELASIYRVLNSSDVMIGVHGAAMTHFLFMRPGSVFIQIIPLGTDWAAGTYYGEPAVKLGLKYIGYKILPKESSLYDEYDKNDPVLTDPNSVNDRGWEFTKKIYLDRQNVKLNLGRFRKRLLRAYYHSVANESLRYRHQTESCASAACVSRSWNLIINRLLTIPNLTSALSCHPCLQGAVDEAVDKVLARPIRPQFVIASIGPSFDLEEAQCLISDRFSSEIPIITSISCGIFGQDANTNEFEEVQWDTWEDNKAHEDLLNEDEGVLVTVGFLPGLTVDLIPLKKTRGLMTENFVRSIRERSFSRSGSSPMGILLFSDEDIDIKPVLAKLDYAFSSETAIVGDAGSKFVYQNGAAISFYNSRVSSSAAVALSFSRDTGKPPGVGETQFHVMLSTGVSPIGPKYKAVYVKAVSDDNSTRLMATTDEIDFNMDGQTILDPIYDELGDNTHSRTLYVGVTKMRKCTSRHVDTNWVFMHEFQMVLRGDYEYLYVHGDGIKSYDSFQFYHANSDLARASCQNVSNKMKLLKQDLNLVTDDQSNSYGSYGMQKKYVFGGMMFACYGRGKLFFGEPNVDASPFLENFPGITFSGTYCNGEIAHGNFSLYENGSKEHSSTRCSLHEFSTVYLVMSYTPPTLPQF</sequence>
<dbReference type="AlphaFoldDB" id="A0A3Q7G234"/>
<comment type="subcellular location">
    <subcellularLocation>
        <location evidence="1">Golgi apparatus membrane</location>
        <topology evidence="1">Single-pass type II membrane protein</topology>
    </subcellularLocation>
</comment>
<dbReference type="Proteomes" id="UP000004994">
    <property type="component" value="Chromosome 4"/>
</dbReference>
<dbReference type="PANTHER" id="PTHR20961:SF161">
    <property type="entry name" value="EGF DOMAIN-SPECIFIC O-LINKED N-ACETYLGLUCOSAMINE TRANSFERASE-LIKE"/>
    <property type="match status" value="1"/>
</dbReference>
<evidence type="ECO:0000313" key="7">
    <source>
        <dbReference type="EnsemblPlants" id="Solyc04g016160.3.1"/>
    </source>
</evidence>
<keyword evidence="5" id="KW-1133">Transmembrane helix</keyword>
<feature type="domain" description="FIST C-domain" evidence="6">
    <location>
        <begin position="845"/>
        <end position="1007"/>
    </location>
</feature>
<name>A0A3Q7G234_SOLLC</name>
<feature type="transmembrane region" description="Helical" evidence="5">
    <location>
        <begin position="50"/>
        <end position="70"/>
    </location>
</feature>
<keyword evidence="3" id="KW-0808">Transferase</keyword>
<dbReference type="InParanoid" id="A0A3Q7G234"/>
<keyword evidence="5" id="KW-0472">Membrane</keyword>
<keyword evidence="8" id="KW-1185">Reference proteome</keyword>
<dbReference type="SMART" id="SM01204">
    <property type="entry name" value="FIST_C"/>
    <property type="match status" value="1"/>
</dbReference>
<dbReference type="InterPro" id="IPR049625">
    <property type="entry name" value="Glyco_transf_61_cat"/>
</dbReference>
<dbReference type="InterPro" id="IPR013702">
    <property type="entry name" value="FIST_domain_N"/>
</dbReference>
<accession>A0A3Q7G234</accession>
<keyword evidence="4" id="KW-0325">Glycoprotein</keyword>
<dbReference type="InterPro" id="IPR007657">
    <property type="entry name" value="Glycosyltransferase_61"/>
</dbReference>
<dbReference type="GO" id="GO:0016763">
    <property type="term" value="F:pentosyltransferase activity"/>
    <property type="evidence" value="ECO:0007669"/>
    <property type="project" value="UniProtKB-ARBA"/>
</dbReference>
<evidence type="ECO:0000259" key="6">
    <source>
        <dbReference type="SMART" id="SM01204"/>
    </source>
</evidence>
<organism evidence="7">
    <name type="scientific">Solanum lycopersicum</name>
    <name type="common">Tomato</name>
    <name type="synonym">Lycopersicon esculentum</name>
    <dbReference type="NCBI Taxonomy" id="4081"/>
    <lineage>
        <taxon>Eukaryota</taxon>
        <taxon>Viridiplantae</taxon>
        <taxon>Streptophyta</taxon>
        <taxon>Embryophyta</taxon>
        <taxon>Tracheophyta</taxon>
        <taxon>Spermatophyta</taxon>
        <taxon>Magnoliopsida</taxon>
        <taxon>eudicotyledons</taxon>
        <taxon>Gunneridae</taxon>
        <taxon>Pentapetalae</taxon>
        <taxon>asterids</taxon>
        <taxon>lamiids</taxon>
        <taxon>Solanales</taxon>
        <taxon>Solanaceae</taxon>
        <taxon>Solanoideae</taxon>
        <taxon>Solaneae</taxon>
        <taxon>Solanum</taxon>
        <taxon>Solanum subgen. Lycopersicon</taxon>
    </lineage>
</organism>
<keyword evidence="5" id="KW-0812">Transmembrane</keyword>
<reference evidence="7" key="2">
    <citation type="submission" date="2019-01" db="UniProtKB">
        <authorList>
            <consortium name="EnsemblPlants"/>
        </authorList>
    </citation>
    <scope>IDENTIFICATION</scope>
    <source>
        <strain evidence="7">cv. Heinz 1706</strain>
    </source>
</reference>
<proteinExistence type="predicted"/>
<dbReference type="Pfam" id="PF04577">
    <property type="entry name" value="Glyco_transf_61"/>
    <property type="match status" value="1"/>
</dbReference>
<evidence type="ECO:0000256" key="4">
    <source>
        <dbReference type="ARBA" id="ARBA00023180"/>
    </source>
</evidence>
<dbReference type="GO" id="GO:0000139">
    <property type="term" value="C:Golgi membrane"/>
    <property type="evidence" value="ECO:0007669"/>
    <property type="project" value="UniProtKB-SubCell"/>
</dbReference>
<dbReference type="FunCoup" id="A0A3Q7G234">
    <property type="interactions" value="626"/>
</dbReference>
<evidence type="ECO:0000313" key="8">
    <source>
        <dbReference type="Proteomes" id="UP000004994"/>
    </source>
</evidence>
<dbReference type="PaxDb" id="4081-Solyc04g016180.2.1"/>
<dbReference type="EnsemblPlants" id="Solyc04g016160.3.1">
    <property type="protein sequence ID" value="Solyc04g016160.3.1"/>
    <property type="gene ID" value="Solyc04g016160.3"/>
</dbReference>
<evidence type="ECO:0000256" key="5">
    <source>
        <dbReference type="SAM" id="Phobius"/>
    </source>
</evidence>
<dbReference type="GO" id="GO:0016757">
    <property type="term" value="F:glycosyltransferase activity"/>
    <property type="evidence" value="ECO:0000318"/>
    <property type="project" value="GO_Central"/>
</dbReference>
<dbReference type="PANTHER" id="PTHR20961">
    <property type="entry name" value="GLYCOSYLTRANSFERASE"/>
    <property type="match status" value="1"/>
</dbReference>
<reference evidence="7" key="1">
    <citation type="journal article" date="2012" name="Nature">
        <title>The tomato genome sequence provides insights into fleshy fruit evolution.</title>
        <authorList>
            <consortium name="Tomato Genome Consortium"/>
        </authorList>
    </citation>
    <scope>NUCLEOTIDE SEQUENCE [LARGE SCALE GENOMIC DNA]</scope>
    <source>
        <strain evidence="7">cv. Heinz 1706</strain>
    </source>
</reference>
<dbReference type="Pfam" id="PF08495">
    <property type="entry name" value="FIST"/>
    <property type="match status" value="1"/>
</dbReference>
<protein>
    <recommendedName>
        <fullName evidence="6">FIST C-domain domain-containing protein</fullName>
    </recommendedName>
</protein>
<dbReference type="Gramene" id="Solyc04g016160.3.1">
    <property type="protein sequence ID" value="Solyc04g016160.3.1"/>
    <property type="gene ID" value="Solyc04g016160.3"/>
</dbReference>
<evidence type="ECO:0000256" key="1">
    <source>
        <dbReference type="ARBA" id="ARBA00004323"/>
    </source>
</evidence>
<dbReference type="InterPro" id="IPR019494">
    <property type="entry name" value="FIST_C"/>
</dbReference>
<evidence type="ECO:0000256" key="3">
    <source>
        <dbReference type="ARBA" id="ARBA00022679"/>
    </source>
</evidence>
<keyword evidence="2" id="KW-0328">Glycosyltransferase</keyword>
<feature type="transmembrane region" description="Helical" evidence="5">
    <location>
        <begin position="82"/>
        <end position="103"/>
    </location>
</feature>